<gene>
    <name evidence="2" type="ORF">PAXRUDRAFT_821816</name>
</gene>
<dbReference type="SUPFAM" id="SSF52540">
    <property type="entry name" value="P-loop containing nucleoside triphosphate hydrolases"/>
    <property type="match status" value="1"/>
</dbReference>
<dbReference type="HOGENOM" id="CLU_015256_4_0_1"/>
<feature type="compositionally biased region" description="Low complexity" evidence="1">
    <location>
        <begin position="82"/>
        <end position="93"/>
    </location>
</feature>
<feature type="compositionally biased region" description="Polar residues" evidence="1">
    <location>
        <begin position="107"/>
        <end position="124"/>
    </location>
</feature>
<keyword evidence="3" id="KW-1185">Reference proteome</keyword>
<dbReference type="InParanoid" id="A0A0D0ED04"/>
<dbReference type="PANTHER" id="PTHR42957">
    <property type="entry name" value="HELICASE MJ1565-RELATED"/>
    <property type="match status" value="1"/>
</dbReference>
<dbReference type="Gene3D" id="3.40.50.300">
    <property type="entry name" value="P-loop containing nucleotide triphosphate hydrolases"/>
    <property type="match status" value="1"/>
</dbReference>
<evidence type="ECO:0000313" key="3">
    <source>
        <dbReference type="Proteomes" id="UP000054538"/>
    </source>
</evidence>
<dbReference type="AlphaFoldDB" id="A0A0D0ED04"/>
<feature type="region of interest" description="Disordered" evidence="1">
    <location>
        <begin position="1"/>
        <end position="93"/>
    </location>
</feature>
<protein>
    <submittedName>
        <fullName evidence="2">Unplaced genomic scaffold scaffold_15, whole genome shotgun sequence</fullName>
    </submittedName>
</protein>
<dbReference type="STRING" id="930991.A0A0D0ED04"/>
<evidence type="ECO:0000313" key="2">
    <source>
        <dbReference type="EMBL" id="KIL00276.1"/>
    </source>
</evidence>
<feature type="compositionally biased region" description="Polar residues" evidence="1">
    <location>
        <begin position="44"/>
        <end position="54"/>
    </location>
</feature>
<evidence type="ECO:0000256" key="1">
    <source>
        <dbReference type="SAM" id="MobiDB-lite"/>
    </source>
</evidence>
<proteinExistence type="predicted"/>
<dbReference type="InterPro" id="IPR008571">
    <property type="entry name" value="HerA-like"/>
</dbReference>
<feature type="region of interest" description="Disordered" evidence="1">
    <location>
        <begin position="107"/>
        <end position="127"/>
    </location>
</feature>
<dbReference type="PANTHER" id="PTHR42957:SF1">
    <property type="entry name" value="HELICASE MJ1565-RELATED"/>
    <property type="match status" value="1"/>
</dbReference>
<reference evidence="3" key="2">
    <citation type="submission" date="2015-01" db="EMBL/GenBank/DDBJ databases">
        <title>Evolutionary Origins and Diversification of the Mycorrhizal Mutualists.</title>
        <authorList>
            <consortium name="DOE Joint Genome Institute"/>
            <consortium name="Mycorrhizal Genomics Consortium"/>
            <person name="Kohler A."/>
            <person name="Kuo A."/>
            <person name="Nagy L.G."/>
            <person name="Floudas D."/>
            <person name="Copeland A."/>
            <person name="Barry K.W."/>
            <person name="Cichocki N."/>
            <person name="Veneault-Fourrey C."/>
            <person name="LaButti K."/>
            <person name="Lindquist E.A."/>
            <person name="Lipzen A."/>
            <person name="Lundell T."/>
            <person name="Morin E."/>
            <person name="Murat C."/>
            <person name="Riley R."/>
            <person name="Ohm R."/>
            <person name="Sun H."/>
            <person name="Tunlid A."/>
            <person name="Henrissat B."/>
            <person name="Grigoriev I.V."/>
            <person name="Hibbett D.S."/>
            <person name="Martin F."/>
        </authorList>
    </citation>
    <scope>NUCLEOTIDE SEQUENCE [LARGE SCALE GENOMIC DNA]</scope>
    <source>
        <strain evidence="3">Ve08.2h10</strain>
    </source>
</reference>
<dbReference type="EMBL" id="KN824837">
    <property type="protein sequence ID" value="KIL00276.1"/>
    <property type="molecule type" value="Genomic_DNA"/>
</dbReference>
<sequence length="601" mass="64811">MNGTKGKEGVATVSSPRQKHKTGKFLPSSTGRPLSHATAALGSNGRQNTPNSVRLPQHGLNLPSSLFATGSHTTHLNPPSPNTNQPPQSSSTNLPVSVEMAISANTVQSSTARQATTNGATSTPPVADSGVYDELALLHDSSINVRGRSRDHELRTAPIVTRDAYVAAGYHEHATQYGVLGRAVSIFNKSQAYSPVDPRLYINTNAPFSAVVCGVQGSGKSHTVSILLESMFIPNLRPIGSLQKPLSGLVLHFGEGGPSARPSEAAWVGTSDIPGVQTPRVKVYVSRSSLKTMSTVYAPLGERVTVEPLLFKKDELDAQAFLSMMAIGSSDSAPLYIQGVLCILRDLGEDFSYEEFTRRLDEKKESFNPAQLTGLEQRMALLTSFLDTRYHAGQPSSRFAAGQLTIIDLSDPFIDPASACGLFEIITRLFIRAEVETGKVLVVDEAHKYLSPHKSVSGLTKSLLTLTREQRHLAMRVIISTQEPTVVPPVLLDLCTVSILHRFSSPSWWEHLAKHVSADISADDAFDRVVKLETGEAMVLAPSGFGVFPDGQAGLPSQGTPKVGTSSQILKLNQFGRRYILMKTRRRVTKDGGASILVVEE</sequence>
<organism evidence="2 3">
    <name type="scientific">Paxillus rubicundulus Ve08.2h10</name>
    <dbReference type="NCBI Taxonomy" id="930991"/>
    <lineage>
        <taxon>Eukaryota</taxon>
        <taxon>Fungi</taxon>
        <taxon>Dikarya</taxon>
        <taxon>Basidiomycota</taxon>
        <taxon>Agaricomycotina</taxon>
        <taxon>Agaricomycetes</taxon>
        <taxon>Agaricomycetidae</taxon>
        <taxon>Boletales</taxon>
        <taxon>Paxilineae</taxon>
        <taxon>Paxillaceae</taxon>
        <taxon>Paxillus</taxon>
    </lineage>
</organism>
<dbReference type="OrthoDB" id="2316594at2759"/>
<feature type="compositionally biased region" description="Polar residues" evidence="1">
    <location>
        <begin position="62"/>
        <end position="76"/>
    </location>
</feature>
<accession>A0A0D0ED04</accession>
<reference evidence="2 3" key="1">
    <citation type="submission" date="2014-04" db="EMBL/GenBank/DDBJ databases">
        <authorList>
            <consortium name="DOE Joint Genome Institute"/>
            <person name="Kuo A."/>
            <person name="Kohler A."/>
            <person name="Jargeat P."/>
            <person name="Nagy L.G."/>
            <person name="Floudas D."/>
            <person name="Copeland A."/>
            <person name="Barry K.W."/>
            <person name="Cichocki N."/>
            <person name="Veneault-Fourrey C."/>
            <person name="LaButti K."/>
            <person name="Lindquist E.A."/>
            <person name="Lipzen A."/>
            <person name="Lundell T."/>
            <person name="Morin E."/>
            <person name="Murat C."/>
            <person name="Sun H."/>
            <person name="Tunlid A."/>
            <person name="Henrissat B."/>
            <person name="Grigoriev I.V."/>
            <person name="Hibbett D.S."/>
            <person name="Martin F."/>
            <person name="Nordberg H.P."/>
            <person name="Cantor M.N."/>
            <person name="Hua S.X."/>
        </authorList>
    </citation>
    <scope>NUCLEOTIDE SEQUENCE [LARGE SCALE GENOMIC DNA]</scope>
    <source>
        <strain evidence="2 3">Ve08.2h10</strain>
    </source>
</reference>
<name>A0A0D0ED04_9AGAM</name>
<dbReference type="InterPro" id="IPR027417">
    <property type="entry name" value="P-loop_NTPase"/>
</dbReference>
<dbReference type="Proteomes" id="UP000054538">
    <property type="component" value="Unassembled WGS sequence"/>
</dbReference>